<keyword evidence="2" id="KW-0732">Signal</keyword>
<reference evidence="3" key="2">
    <citation type="submission" date="2012-06" db="EMBL/GenBank/DDBJ databases">
        <authorList>
            <person name="Yu Y."/>
            <person name="Currie J."/>
            <person name="Lomeli R."/>
            <person name="Angelova A."/>
            <person name="Collura K."/>
            <person name="Wissotski M."/>
            <person name="Campos D."/>
            <person name="Kudrna D."/>
            <person name="Golser W."/>
            <person name="Ashely E."/>
            <person name="Descour A."/>
            <person name="Fernandes J."/>
            <person name="Soderlund C."/>
            <person name="Walbot V."/>
        </authorList>
    </citation>
    <scope>NUCLEOTIDE SEQUENCE</scope>
    <source>
        <strain evidence="3">B73</strain>
    </source>
</reference>
<name>C4J4L8_MAIZE</name>
<accession>C4J4L8</accession>
<evidence type="ECO:0008006" key="4">
    <source>
        <dbReference type="Google" id="ProtNLM"/>
    </source>
</evidence>
<dbReference type="EMBL" id="BT085765">
    <property type="protein sequence ID" value="ACR36118.1"/>
    <property type="molecule type" value="mRNA"/>
</dbReference>
<organism evidence="3">
    <name type="scientific">Zea mays</name>
    <name type="common">Maize</name>
    <dbReference type="NCBI Taxonomy" id="4577"/>
    <lineage>
        <taxon>Eukaryota</taxon>
        <taxon>Viridiplantae</taxon>
        <taxon>Streptophyta</taxon>
        <taxon>Embryophyta</taxon>
        <taxon>Tracheophyta</taxon>
        <taxon>Spermatophyta</taxon>
        <taxon>Magnoliopsida</taxon>
        <taxon>Liliopsida</taxon>
        <taxon>Poales</taxon>
        <taxon>Poaceae</taxon>
        <taxon>PACMAD clade</taxon>
        <taxon>Panicoideae</taxon>
        <taxon>Andropogonodae</taxon>
        <taxon>Andropogoneae</taxon>
        <taxon>Tripsacinae</taxon>
        <taxon>Zea</taxon>
    </lineage>
</organism>
<feature type="region of interest" description="Disordered" evidence="1">
    <location>
        <begin position="152"/>
        <end position="173"/>
    </location>
</feature>
<feature type="region of interest" description="Disordered" evidence="1">
    <location>
        <begin position="85"/>
        <end position="127"/>
    </location>
</feature>
<feature type="compositionally biased region" description="Pro residues" evidence="1">
    <location>
        <begin position="100"/>
        <end position="113"/>
    </location>
</feature>
<dbReference type="AlphaFoldDB" id="C4J4L8"/>
<protein>
    <recommendedName>
        <fullName evidence="4">Secreted protein</fullName>
    </recommendedName>
</protein>
<evidence type="ECO:0000256" key="1">
    <source>
        <dbReference type="SAM" id="MobiDB-lite"/>
    </source>
</evidence>
<feature type="signal peptide" evidence="2">
    <location>
        <begin position="1"/>
        <end position="26"/>
    </location>
</feature>
<evidence type="ECO:0000313" key="3">
    <source>
        <dbReference type="EMBL" id="ACR36118.1"/>
    </source>
</evidence>
<reference evidence="3" key="1">
    <citation type="journal article" date="2009" name="PLoS Genet.">
        <title>Sequencing, mapping, and analysis of 27,455 maize full-length cDNAs.</title>
        <authorList>
            <person name="Soderlund C."/>
            <person name="Descour A."/>
            <person name="Kudrna D."/>
            <person name="Bomhoff M."/>
            <person name="Boyd L."/>
            <person name="Currie J."/>
            <person name="Angelova A."/>
            <person name="Collura K."/>
            <person name="Wissotski M."/>
            <person name="Ashley E."/>
            <person name="Morrow D."/>
            <person name="Fernandes J."/>
            <person name="Walbot V."/>
            <person name="Yu Y."/>
        </authorList>
    </citation>
    <scope>NUCLEOTIDE SEQUENCE</scope>
    <source>
        <strain evidence="3">B73</strain>
    </source>
</reference>
<proteinExistence type="evidence at transcript level"/>
<evidence type="ECO:0000256" key="2">
    <source>
        <dbReference type="SAM" id="SignalP"/>
    </source>
</evidence>
<feature type="chain" id="PRO_5002939033" description="Secreted protein" evidence="2">
    <location>
        <begin position="27"/>
        <end position="173"/>
    </location>
</feature>
<sequence length="173" mass="18914">MLPVLWCLLMAASLLVLSFWSSRSLASRALLSSVHPCPCTTPPLRCREQQHNRLYVRCLYIATTGPDGCESLCCASPTLPELPAPPWPAAYRQKEDRRPVPPPAASAPIPAPPCRTRRRRAHSTPGSIPAMRTIHAARLRSSSSADLYCATQGRRAPAKQRSTTHQAGVRAPM</sequence>